<name>A0A3G8H7K2_9BURK</name>
<dbReference type="KEGG" id="cpau:EHF44_23910"/>
<dbReference type="InterPro" id="IPR013107">
    <property type="entry name" value="Acyl-CoA_DH_C"/>
</dbReference>
<dbReference type="GO" id="GO:0005737">
    <property type="term" value="C:cytoplasm"/>
    <property type="evidence" value="ECO:0007669"/>
    <property type="project" value="TreeGrafter"/>
</dbReference>
<protein>
    <submittedName>
        <fullName evidence="5">Acyl-CoA dehydrogenase</fullName>
    </submittedName>
</protein>
<reference evidence="6" key="1">
    <citation type="submission" date="2018-11" db="EMBL/GenBank/DDBJ databases">
        <title>FDA dAtabase for Regulatory Grade micrObial Sequences (FDA-ARGOS): Supporting development and validation of Infectious Disease Dx tests.</title>
        <authorList>
            <person name="Goldberg B."/>
            <person name="Campos J."/>
            <person name="Tallon L."/>
            <person name="Sadzewicz L."/>
            <person name="Zhao X."/>
            <person name="Vavikolanu K."/>
            <person name="Mehta A."/>
            <person name="Aluvathingal J."/>
            <person name="Nadendla S."/>
            <person name="Geyer C."/>
            <person name="Nandy P."/>
            <person name="Yan Y."/>
            <person name="Sichtig H."/>
        </authorList>
    </citation>
    <scope>NUCLEOTIDE SEQUENCE [LARGE SCALE GENOMIC DNA]</scope>
    <source>
        <strain evidence="6">FDAARGOS_614</strain>
    </source>
</reference>
<proteinExistence type="inferred from homology"/>
<dbReference type="PIRSF" id="PIRSF016578">
    <property type="entry name" value="HsaA"/>
    <property type="match status" value="1"/>
</dbReference>
<dbReference type="InterPro" id="IPR013786">
    <property type="entry name" value="AcylCoA_DH/ox_N"/>
</dbReference>
<dbReference type="SUPFAM" id="SSF56645">
    <property type="entry name" value="Acyl-CoA dehydrogenase NM domain-like"/>
    <property type="match status" value="1"/>
</dbReference>
<dbReference type="InterPro" id="IPR006089">
    <property type="entry name" value="Acyl-CoA_DH_CS"/>
</dbReference>
<dbReference type="PANTHER" id="PTHR48083">
    <property type="entry name" value="MEDIUM-CHAIN SPECIFIC ACYL-COA DEHYDROGENASE, MITOCHONDRIAL-RELATED"/>
    <property type="match status" value="1"/>
</dbReference>
<dbReference type="Gene3D" id="1.10.540.10">
    <property type="entry name" value="Acyl-CoA dehydrogenase/oxidase, N-terminal domain"/>
    <property type="match status" value="1"/>
</dbReference>
<dbReference type="GO" id="GO:0050660">
    <property type="term" value="F:flavin adenine dinucleotide binding"/>
    <property type="evidence" value="ECO:0007669"/>
    <property type="project" value="InterPro"/>
</dbReference>
<feature type="domain" description="Acyl-CoA dehydrogenase C-terminal" evidence="4">
    <location>
        <begin position="261"/>
        <end position="396"/>
    </location>
</feature>
<evidence type="ECO:0000313" key="6">
    <source>
        <dbReference type="Proteomes" id="UP000270411"/>
    </source>
</evidence>
<dbReference type="InterPro" id="IPR050741">
    <property type="entry name" value="Acyl-CoA_dehydrogenase"/>
</dbReference>
<dbReference type="InterPro" id="IPR046373">
    <property type="entry name" value="Acyl-CoA_Oxase/DH_mid-dom_sf"/>
</dbReference>
<organism evidence="5 6">
    <name type="scientific">Cupriavidus pauculus</name>
    <dbReference type="NCBI Taxonomy" id="82633"/>
    <lineage>
        <taxon>Bacteria</taxon>
        <taxon>Pseudomonadati</taxon>
        <taxon>Pseudomonadota</taxon>
        <taxon>Betaproteobacteria</taxon>
        <taxon>Burkholderiales</taxon>
        <taxon>Burkholderiaceae</taxon>
        <taxon>Cupriavidus</taxon>
    </lineage>
</organism>
<dbReference type="InterPro" id="IPR037069">
    <property type="entry name" value="AcylCoA_DH/ox_N_sf"/>
</dbReference>
<gene>
    <name evidence="5" type="ORF">EHF44_23910</name>
</gene>
<evidence type="ECO:0000259" key="3">
    <source>
        <dbReference type="Pfam" id="PF02771"/>
    </source>
</evidence>
<dbReference type="Gene3D" id="2.40.110.10">
    <property type="entry name" value="Butyryl-CoA Dehydrogenase, subunit A, domain 2"/>
    <property type="match status" value="1"/>
</dbReference>
<dbReference type="Pfam" id="PF08028">
    <property type="entry name" value="Acyl-CoA_dh_2"/>
    <property type="match status" value="1"/>
</dbReference>
<dbReference type="Gene3D" id="1.20.140.10">
    <property type="entry name" value="Butyryl-CoA Dehydrogenase, subunit A, domain 3"/>
    <property type="match status" value="1"/>
</dbReference>
<dbReference type="GO" id="GO:0016712">
    <property type="term" value="F:oxidoreductase activity, acting on paired donors, with incorporation or reduction of molecular oxygen, reduced flavin or flavoprotein as one donor, and incorporation of one atom of oxygen"/>
    <property type="evidence" value="ECO:0007669"/>
    <property type="project" value="TreeGrafter"/>
</dbReference>
<evidence type="ECO:0000256" key="1">
    <source>
        <dbReference type="ARBA" id="ARBA00023002"/>
    </source>
</evidence>
<dbReference type="EMBL" id="CP033970">
    <property type="protein sequence ID" value="AZG16436.1"/>
    <property type="molecule type" value="Genomic_DNA"/>
</dbReference>
<accession>A0A3G8H7K2</accession>
<evidence type="ECO:0000256" key="2">
    <source>
        <dbReference type="ARBA" id="ARBA00049661"/>
    </source>
</evidence>
<dbReference type="SUPFAM" id="SSF47203">
    <property type="entry name" value="Acyl-CoA dehydrogenase C-terminal domain-like"/>
    <property type="match status" value="1"/>
</dbReference>
<evidence type="ECO:0000259" key="4">
    <source>
        <dbReference type="Pfam" id="PF08028"/>
    </source>
</evidence>
<sequence length="416" mass="44024">MATPQDVLDRPTASAPAPAAIADTAVQAKLMEAVARLRPIIAERARQTELDRRVSAEVTDQLIAAGLYRVVQPRRFGGHELGLDVLRRLAFELGQGCASTGWCYGLSAAASWVLGMFPGEAQQDVWGASPDALIASCIAPTGKAEAVAGGFRLQGRWSFGSNCDNAQWMSLGAMVAQGEGQPPRPLFLLVPKGQYQIVDTWHTVGLAGTGSKDIAIEEPVFVPEHRTVAFADVLEQEGPGAALHASAIYRLPFLSGFPPLLANPAVAALRGALDAFVDSVAARATRGAFAGGGQSIAQFGHVQAAVARGEAAVDAAQLILQRDLQLATDLVAAGTKLSAAQRITLRRGHAYAVQLCVEAINELYDVVGGTGIQLDNAVQRAWRDINAVAHHISVNWHAVSSMYGQMRMGLPPRGQY</sequence>
<dbReference type="Proteomes" id="UP000270411">
    <property type="component" value="Chromosome 2"/>
</dbReference>
<evidence type="ECO:0000313" key="5">
    <source>
        <dbReference type="EMBL" id="AZG16436.1"/>
    </source>
</evidence>
<feature type="domain" description="Acyl-CoA dehydrogenase/oxidase N-terminal" evidence="3">
    <location>
        <begin position="41"/>
        <end position="126"/>
    </location>
</feature>
<dbReference type="InterPro" id="IPR009100">
    <property type="entry name" value="AcylCoA_DH/oxidase_NM_dom_sf"/>
</dbReference>
<dbReference type="GO" id="GO:0033539">
    <property type="term" value="P:fatty acid beta-oxidation using acyl-CoA dehydrogenase"/>
    <property type="evidence" value="ECO:0007669"/>
    <property type="project" value="TreeGrafter"/>
</dbReference>
<dbReference type="PROSITE" id="PS00073">
    <property type="entry name" value="ACYL_COA_DH_2"/>
    <property type="match status" value="1"/>
</dbReference>
<dbReference type="InterPro" id="IPR036250">
    <property type="entry name" value="AcylCo_DH-like_C"/>
</dbReference>
<dbReference type="GO" id="GO:0003995">
    <property type="term" value="F:acyl-CoA dehydrogenase activity"/>
    <property type="evidence" value="ECO:0007669"/>
    <property type="project" value="InterPro"/>
</dbReference>
<dbReference type="RefSeq" id="WP_124686166.1">
    <property type="nucleotide sequence ID" value="NZ_CP033970.1"/>
</dbReference>
<dbReference type="AlphaFoldDB" id="A0A3G8H7K2"/>
<dbReference type="Pfam" id="PF02771">
    <property type="entry name" value="Acyl-CoA_dh_N"/>
    <property type="match status" value="1"/>
</dbReference>
<keyword evidence="1" id="KW-0560">Oxidoreductase</keyword>
<dbReference type="PANTHER" id="PTHR48083:SF19">
    <property type="entry name" value="FLAVIN-DEPENDENT MONOOXYGENASE, OXYGENASE SUBUNIT HSAA"/>
    <property type="match status" value="1"/>
</dbReference>
<comment type="similarity">
    <text evidence="2">Belongs to the HpaH/HsaA monooxygenase family.</text>
</comment>
<dbReference type="OrthoDB" id="7316074at2"/>